<dbReference type="EC" id="6.3.2.1" evidence="8"/>
<dbReference type="Gene3D" id="3.30.1300.10">
    <property type="entry name" value="Pantoate-beta-alanine ligase, C-terminal domain"/>
    <property type="match status" value="1"/>
</dbReference>
<evidence type="ECO:0000313" key="10">
    <source>
        <dbReference type="Proteomes" id="UP000317778"/>
    </source>
</evidence>
<feature type="binding site" evidence="8">
    <location>
        <position position="176"/>
    </location>
    <ligand>
        <name>ATP</name>
        <dbReference type="ChEBI" id="CHEBI:30616"/>
    </ligand>
</feature>
<dbReference type="InterPro" id="IPR004821">
    <property type="entry name" value="Cyt_trans-like"/>
</dbReference>
<evidence type="ECO:0000256" key="5">
    <source>
        <dbReference type="ARBA" id="ARBA00022741"/>
    </source>
</evidence>
<reference evidence="9 10" key="1">
    <citation type="submission" date="2017-06" db="EMBL/GenBank/DDBJ databases">
        <title>Novel microbial phyla capable of carbon fixation and sulfur reduction in deep-sea sediments.</title>
        <authorList>
            <person name="Huang J."/>
            <person name="Baker B."/>
            <person name="Wang Y."/>
        </authorList>
    </citation>
    <scope>NUCLEOTIDE SEQUENCE [LARGE SCALE GENOMIC DNA]</scope>
    <source>
        <strain evidence="9">B3_TA06</strain>
    </source>
</reference>
<dbReference type="FunFam" id="3.40.50.620:FF:000013">
    <property type="entry name" value="Pantothenate synthetase"/>
    <property type="match status" value="1"/>
</dbReference>
<dbReference type="NCBIfam" id="TIGR00125">
    <property type="entry name" value="cyt_tran_rel"/>
    <property type="match status" value="1"/>
</dbReference>
<keyword evidence="3 8" id="KW-0436">Ligase</keyword>
<comment type="catalytic activity">
    <reaction evidence="7 8">
        <text>(R)-pantoate + beta-alanine + ATP = (R)-pantothenate + AMP + diphosphate + H(+)</text>
        <dbReference type="Rhea" id="RHEA:10912"/>
        <dbReference type="ChEBI" id="CHEBI:15378"/>
        <dbReference type="ChEBI" id="CHEBI:15980"/>
        <dbReference type="ChEBI" id="CHEBI:29032"/>
        <dbReference type="ChEBI" id="CHEBI:30616"/>
        <dbReference type="ChEBI" id="CHEBI:33019"/>
        <dbReference type="ChEBI" id="CHEBI:57966"/>
        <dbReference type="ChEBI" id="CHEBI:456215"/>
        <dbReference type="EC" id="6.3.2.1"/>
    </reaction>
</comment>
<dbReference type="GO" id="GO:0005829">
    <property type="term" value="C:cytosol"/>
    <property type="evidence" value="ECO:0007669"/>
    <property type="project" value="TreeGrafter"/>
</dbReference>
<dbReference type="GO" id="GO:0004592">
    <property type="term" value="F:pantoate-beta-alanine ligase activity"/>
    <property type="evidence" value="ECO:0007669"/>
    <property type="project" value="UniProtKB-UniRule"/>
</dbReference>
<protein>
    <recommendedName>
        <fullName evidence="8">Pantothenate synthetase</fullName>
        <shortName evidence="8">PS</shortName>
        <ecNumber evidence="8">6.3.2.1</ecNumber>
    </recommendedName>
    <alternativeName>
        <fullName evidence="8">Pantoate--beta-alanine ligase</fullName>
    </alternativeName>
    <alternativeName>
        <fullName evidence="8">Pantoate-activating enzyme</fullName>
    </alternativeName>
</protein>
<comment type="caution">
    <text evidence="9">The sequence shown here is derived from an EMBL/GenBank/DDBJ whole genome shotgun (WGS) entry which is preliminary data.</text>
</comment>
<comment type="function">
    <text evidence="8">Catalyzes the condensation of pantoate with beta-alanine in an ATP-dependent reaction via a pantoyl-adenylate intermediate.</text>
</comment>
<dbReference type="SUPFAM" id="SSF52374">
    <property type="entry name" value="Nucleotidylyl transferase"/>
    <property type="match status" value="1"/>
</dbReference>
<evidence type="ECO:0000256" key="2">
    <source>
        <dbReference type="ARBA" id="ARBA00009256"/>
    </source>
</evidence>
<dbReference type="GO" id="GO:0015940">
    <property type="term" value="P:pantothenate biosynthetic process"/>
    <property type="evidence" value="ECO:0007669"/>
    <property type="project" value="UniProtKB-UniRule"/>
</dbReference>
<feature type="binding site" evidence="8">
    <location>
        <begin position="184"/>
        <end position="187"/>
    </location>
    <ligand>
        <name>ATP</name>
        <dbReference type="ChEBI" id="CHEBI:30616"/>
    </ligand>
</feature>
<dbReference type="Proteomes" id="UP000317778">
    <property type="component" value="Unassembled WGS sequence"/>
</dbReference>
<comment type="subunit">
    <text evidence="8">Homodimer.</text>
</comment>
<comment type="pathway">
    <text evidence="1 8">Cofactor biosynthesis; (R)-pantothenate biosynthesis; (R)-pantothenate from (R)-pantoate and beta-alanine: step 1/1.</text>
</comment>
<evidence type="ECO:0000313" key="9">
    <source>
        <dbReference type="EMBL" id="TKJ42904.1"/>
    </source>
</evidence>
<dbReference type="Pfam" id="PF02569">
    <property type="entry name" value="Pantoate_ligase"/>
    <property type="match status" value="1"/>
</dbReference>
<evidence type="ECO:0000256" key="4">
    <source>
        <dbReference type="ARBA" id="ARBA00022655"/>
    </source>
</evidence>
<feature type="binding site" evidence="8">
    <location>
        <position position="61"/>
    </location>
    <ligand>
        <name>beta-alanine</name>
        <dbReference type="ChEBI" id="CHEBI:57966"/>
    </ligand>
</feature>
<evidence type="ECO:0000256" key="7">
    <source>
        <dbReference type="ARBA" id="ARBA00048258"/>
    </source>
</evidence>
<dbReference type="AlphaFoldDB" id="A0A532V6S6"/>
<proteinExistence type="inferred from homology"/>
<sequence>MEIIRTIREMQMFADEARGRSKIIGLVPTMGYLHEGHLSLVRRAREESDVVVVSIFVNPAQFGPGEDLSSYPRDFDSDRMLLQKERVDVIFAPSVAQMYPEPSLTYVYVHLLTETLCGADRPGHLDGVSLVVAKLFNICKPHKAYFGAKDFQQQLVIRRMVADLNFDIQIITCPIVREPDGLAMSSRNTYLSSDARRRALVLNHSLEEAERMVKAGERNVETILGKMREMIEAKNPDRIDYVSAVDPNTLEPIQEIKCPVLFALAAKFGKSRLIDNRLVEP</sequence>
<evidence type="ECO:0000256" key="6">
    <source>
        <dbReference type="ARBA" id="ARBA00022840"/>
    </source>
</evidence>
<dbReference type="GO" id="GO:0005524">
    <property type="term" value="F:ATP binding"/>
    <property type="evidence" value="ECO:0007669"/>
    <property type="project" value="UniProtKB-KW"/>
</dbReference>
<evidence type="ECO:0000256" key="3">
    <source>
        <dbReference type="ARBA" id="ARBA00022598"/>
    </source>
</evidence>
<dbReference type="InterPro" id="IPR003721">
    <property type="entry name" value="Pantoate_ligase"/>
</dbReference>
<dbReference type="InterPro" id="IPR014729">
    <property type="entry name" value="Rossmann-like_a/b/a_fold"/>
</dbReference>
<dbReference type="InterPro" id="IPR042176">
    <property type="entry name" value="Pantoate_ligase_C"/>
</dbReference>
<feature type="binding site" evidence="8">
    <location>
        <position position="153"/>
    </location>
    <ligand>
        <name>(R)-pantoate</name>
        <dbReference type="ChEBI" id="CHEBI:15980"/>
    </ligand>
</feature>
<dbReference type="PANTHER" id="PTHR21299:SF1">
    <property type="entry name" value="PANTOATE--BETA-ALANINE LIGASE"/>
    <property type="match status" value="1"/>
</dbReference>
<organism evidence="9 10">
    <name type="scientific">candidate division TA06 bacterium B3_TA06</name>
    <dbReference type="NCBI Taxonomy" id="2012487"/>
    <lineage>
        <taxon>Bacteria</taxon>
        <taxon>Bacteria division TA06</taxon>
    </lineage>
</organism>
<dbReference type="CDD" id="cd00560">
    <property type="entry name" value="PanC"/>
    <property type="match status" value="1"/>
</dbReference>
<comment type="miscellaneous">
    <text evidence="8">The reaction proceeds by a bi uni uni bi ping pong mechanism.</text>
</comment>
<feature type="binding site" evidence="8">
    <location>
        <position position="61"/>
    </location>
    <ligand>
        <name>(R)-pantoate</name>
        <dbReference type="ChEBI" id="CHEBI:15980"/>
    </ligand>
</feature>
<name>A0A532V6S6_UNCT6</name>
<keyword evidence="8" id="KW-0963">Cytoplasm</keyword>
<keyword evidence="4 8" id="KW-0566">Pantothenate biosynthesis</keyword>
<comment type="similarity">
    <text evidence="2 8">Belongs to the pantothenate synthetase family.</text>
</comment>
<feature type="binding site" evidence="8">
    <location>
        <begin position="30"/>
        <end position="37"/>
    </location>
    <ligand>
        <name>ATP</name>
        <dbReference type="ChEBI" id="CHEBI:30616"/>
    </ligand>
</feature>
<evidence type="ECO:0000256" key="1">
    <source>
        <dbReference type="ARBA" id="ARBA00004990"/>
    </source>
</evidence>
<dbReference type="EMBL" id="NJBO01000008">
    <property type="protein sequence ID" value="TKJ42904.1"/>
    <property type="molecule type" value="Genomic_DNA"/>
</dbReference>
<feature type="active site" description="Proton donor" evidence="8">
    <location>
        <position position="37"/>
    </location>
</feature>
<dbReference type="HAMAP" id="MF_00158">
    <property type="entry name" value="PanC"/>
    <property type="match status" value="1"/>
</dbReference>
<dbReference type="NCBIfam" id="TIGR00018">
    <property type="entry name" value="panC"/>
    <property type="match status" value="1"/>
</dbReference>
<keyword evidence="6 8" id="KW-0067">ATP-binding</keyword>
<evidence type="ECO:0000256" key="8">
    <source>
        <dbReference type="HAMAP-Rule" id="MF_00158"/>
    </source>
</evidence>
<dbReference type="PANTHER" id="PTHR21299">
    <property type="entry name" value="CYTIDYLATE KINASE/PANTOATE-BETA-ALANINE LIGASE"/>
    <property type="match status" value="1"/>
</dbReference>
<gene>
    <name evidence="8" type="primary">panC</name>
    <name evidence="9" type="ORF">CEE36_06210</name>
</gene>
<dbReference type="UniPathway" id="UPA00028">
    <property type="reaction ID" value="UER00005"/>
</dbReference>
<comment type="subcellular location">
    <subcellularLocation>
        <location evidence="8">Cytoplasm</location>
    </subcellularLocation>
</comment>
<feature type="binding site" evidence="8">
    <location>
        <begin position="147"/>
        <end position="150"/>
    </location>
    <ligand>
        <name>ATP</name>
        <dbReference type="ChEBI" id="CHEBI:30616"/>
    </ligand>
</feature>
<keyword evidence="5 8" id="KW-0547">Nucleotide-binding</keyword>
<dbReference type="FunFam" id="3.30.1300.10:FF:000001">
    <property type="entry name" value="Pantothenate synthetase"/>
    <property type="match status" value="1"/>
</dbReference>
<dbReference type="Gene3D" id="3.40.50.620">
    <property type="entry name" value="HUPs"/>
    <property type="match status" value="1"/>
</dbReference>
<accession>A0A532V6S6</accession>